<dbReference type="EMBL" id="CAJEWN010001479">
    <property type="protein sequence ID" value="CAD2197805.1"/>
    <property type="molecule type" value="Genomic_DNA"/>
</dbReference>
<reference evidence="1 2" key="1">
    <citation type="submission" date="2020-08" db="EMBL/GenBank/DDBJ databases">
        <authorList>
            <person name="Koutsovoulos G."/>
            <person name="Danchin GJ E."/>
        </authorList>
    </citation>
    <scope>NUCLEOTIDE SEQUENCE [LARGE SCALE GENOMIC DNA]</scope>
</reference>
<dbReference type="AlphaFoldDB" id="A0A6V7XEZ6"/>
<proteinExistence type="predicted"/>
<protein>
    <submittedName>
        <fullName evidence="1">Uncharacterized protein</fullName>
    </submittedName>
</protein>
<comment type="caution">
    <text evidence="1">The sequence shown here is derived from an EMBL/GenBank/DDBJ whole genome shotgun (WGS) entry which is preliminary data.</text>
</comment>
<dbReference type="Proteomes" id="UP000580250">
    <property type="component" value="Unassembled WGS sequence"/>
</dbReference>
<evidence type="ECO:0000313" key="2">
    <source>
        <dbReference type="Proteomes" id="UP000580250"/>
    </source>
</evidence>
<name>A0A6V7XEZ6_MELEN</name>
<accession>A0A6V7XEZ6</accession>
<organism evidence="1 2">
    <name type="scientific">Meloidogyne enterolobii</name>
    <name type="common">Root-knot nematode worm</name>
    <name type="synonym">Meloidogyne mayaguensis</name>
    <dbReference type="NCBI Taxonomy" id="390850"/>
    <lineage>
        <taxon>Eukaryota</taxon>
        <taxon>Metazoa</taxon>
        <taxon>Ecdysozoa</taxon>
        <taxon>Nematoda</taxon>
        <taxon>Chromadorea</taxon>
        <taxon>Rhabditida</taxon>
        <taxon>Tylenchina</taxon>
        <taxon>Tylenchomorpha</taxon>
        <taxon>Tylenchoidea</taxon>
        <taxon>Meloidogynidae</taxon>
        <taxon>Meloidogyninae</taxon>
        <taxon>Meloidogyne</taxon>
    </lineage>
</organism>
<sequence>MLKILKLKIQEKHFQSREVKVWMVIKGKKIADLLKKLMKILIMKNIHHLPALLVHYKLTIIFYIKYQLQAELKKILLFSLLKAK</sequence>
<evidence type="ECO:0000313" key="1">
    <source>
        <dbReference type="EMBL" id="CAD2197805.1"/>
    </source>
</evidence>
<gene>
    <name evidence="1" type="ORF">MENT_LOCUS51078</name>
</gene>